<dbReference type="Proteomes" id="UP001197093">
    <property type="component" value="Unassembled WGS sequence"/>
</dbReference>
<gene>
    <name evidence="8" type="ORF">NEMBOFW57_009583</name>
</gene>
<evidence type="ECO:0000256" key="6">
    <source>
        <dbReference type="SAM" id="MobiDB-lite"/>
    </source>
</evidence>
<feature type="region of interest" description="Disordered" evidence="6">
    <location>
        <begin position="282"/>
        <end position="317"/>
    </location>
</feature>
<dbReference type="InterPro" id="IPR012337">
    <property type="entry name" value="RNaseH-like_sf"/>
</dbReference>
<dbReference type="InterPro" id="IPR013520">
    <property type="entry name" value="Ribonucl_H"/>
</dbReference>
<proteinExistence type="predicted"/>
<keyword evidence="1" id="KW-0698">rRNA processing</keyword>
<dbReference type="AlphaFoldDB" id="A0AAD4EPA0"/>
<dbReference type="PANTHER" id="PTHR12801:SF45">
    <property type="entry name" value="RNA EXONUCLEASE 4"/>
    <property type="match status" value="1"/>
</dbReference>
<reference evidence="8" key="1">
    <citation type="submission" date="2023-02" db="EMBL/GenBank/DDBJ databases">
        <authorList>
            <person name="Palmer J.M."/>
        </authorList>
    </citation>
    <scope>NUCLEOTIDE SEQUENCE</scope>
    <source>
        <strain evidence="8">FW57</strain>
    </source>
</reference>
<evidence type="ECO:0000256" key="4">
    <source>
        <dbReference type="ARBA" id="ARBA00022839"/>
    </source>
</evidence>
<dbReference type="PANTHER" id="PTHR12801">
    <property type="entry name" value="RNA EXONUCLEASE REXO1 / RECO3 FAMILY MEMBER-RELATED"/>
    <property type="match status" value="1"/>
</dbReference>
<evidence type="ECO:0000256" key="2">
    <source>
        <dbReference type="ARBA" id="ARBA00022722"/>
    </source>
</evidence>
<dbReference type="InterPro" id="IPR036397">
    <property type="entry name" value="RNaseH_sf"/>
</dbReference>
<dbReference type="EMBL" id="JAHCVI010000005">
    <property type="protein sequence ID" value="KAG7284966.1"/>
    <property type="molecule type" value="Genomic_DNA"/>
</dbReference>
<evidence type="ECO:0000313" key="8">
    <source>
        <dbReference type="EMBL" id="KAG7284966.1"/>
    </source>
</evidence>
<feature type="compositionally biased region" description="Low complexity" evidence="6">
    <location>
        <begin position="1"/>
        <end position="20"/>
    </location>
</feature>
<evidence type="ECO:0000259" key="7">
    <source>
        <dbReference type="SMART" id="SM00479"/>
    </source>
</evidence>
<dbReference type="GO" id="GO:0003676">
    <property type="term" value="F:nucleic acid binding"/>
    <property type="evidence" value="ECO:0007669"/>
    <property type="project" value="InterPro"/>
</dbReference>
<accession>A0AAD4EPA0</accession>
<evidence type="ECO:0000256" key="5">
    <source>
        <dbReference type="ARBA" id="ARBA00025599"/>
    </source>
</evidence>
<dbReference type="GO" id="GO:0006364">
    <property type="term" value="P:rRNA processing"/>
    <property type="evidence" value="ECO:0007669"/>
    <property type="project" value="UniProtKB-KW"/>
</dbReference>
<keyword evidence="4" id="KW-0269">Exonuclease</keyword>
<evidence type="ECO:0000256" key="3">
    <source>
        <dbReference type="ARBA" id="ARBA00022801"/>
    </source>
</evidence>
<feature type="region of interest" description="Disordered" evidence="6">
    <location>
        <begin position="1"/>
        <end position="22"/>
    </location>
</feature>
<dbReference type="CDD" id="cd06137">
    <property type="entry name" value="DEDDh_RNase"/>
    <property type="match status" value="1"/>
</dbReference>
<sequence length="362" mass="40339">MSLSTTALAAQAAPSQPGSGTREIALNPETLQQLNNLVASKESLKQAGYVVKALSEGELEQKKRCLMCGVRHHPANESAGRNDLSLRKQASRPAILTSRRRIVHKTWTCCGQHVTADPCTGKEHHAMPVSNNQVQLELERRWQFHATAPDIQPNHRVAVAIDCEMGTAFDGDSELIRLTIVDYFTGKTLIDSLVYPDIEMRHFNTRWSGITRGAMERSRRQRQCIMGRDAARRAVFDYVGPSTIVVGHGAQNDLSSLRWIHSRVVDSLIIESGIRKEAKLKAEQEKKENEEVDKDKDKEGAQEEVQKRGKHHPDGMSLKALTMKRLGRAIQMGKNGHDSLEDALAARDLVHEYTTSLEIVSG</sequence>
<comment type="caution">
    <text evidence="8">The sequence shown here is derived from an EMBL/GenBank/DDBJ whole genome shotgun (WGS) entry which is preliminary data.</text>
</comment>
<dbReference type="SMART" id="SM00479">
    <property type="entry name" value="EXOIII"/>
    <property type="match status" value="1"/>
</dbReference>
<dbReference type="Gene3D" id="3.30.420.10">
    <property type="entry name" value="Ribonuclease H-like superfamily/Ribonuclease H"/>
    <property type="match status" value="1"/>
</dbReference>
<dbReference type="GO" id="GO:0000027">
    <property type="term" value="P:ribosomal large subunit assembly"/>
    <property type="evidence" value="ECO:0007669"/>
    <property type="project" value="TreeGrafter"/>
</dbReference>
<dbReference type="GO" id="GO:0004527">
    <property type="term" value="F:exonuclease activity"/>
    <property type="evidence" value="ECO:0007669"/>
    <property type="project" value="UniProtKB-KW"/>
</dbReference>
<organism evidence="8 9">
    <name type="scientific">Staphylotrichum longicolle</name>
    <dbReference type="NCBI Taxonomy" id="669026"/>
    <lineage>
        <taxon>Eukaryota</taxon>
        <taxon>Fungi</taxon>
        <taxon>Dikarya</taxon>
        <taxon>Ascomycota</taxon>
        <taxon>Pezizomycotina</taxon>
        <taxon>Sordariomycetes</taxon>
        <taxon>Sordariomycetidae</taxon>
        <taxon>Sordariales</taxon>
        <taxon>Chaetomiaceae</taxon>
        <taxon>Staphylotrichum</taxon>
    </lineage>
</organism>
<dbReference type="GO" id="GO:0005634">
    <property type="term" value="C:nucleus"/>
    <property type="evidence" value="ECO:0007669"/>
    <property type="project" value="TreeGrafter"/>
</dbReference>
<dbReference type="InterPro" id="IPR047021">
    <property type="entry name" value="REXO1/3/4-like"/>
</dbReference>
<keyword evidence="9" id="KW-1185">Reference proteome</keyword>
<keyword evidence="3" id="KW-0378">Hydrolase</keyword>
<dbReference type="SUPFAM" id="SSF53098">
    <property type="entry name" value="Ribonuclease H-like"/>
    <property type="match status" value="1"/>
</dbReference>
<feature type="compositionally biased region" description="Basic and acidic residues" evidence="6">
    <location>
        <begin position="282"/>
        <end position="307"/>
    </location>
</feature>
<evidence type="ECO:0000313" key="9">
    <source>
        <dbReference type="Proteomes" id="UP001197093"/>
    </source>
</evidence>
<feature type="domain" description="Exonuclease" evidence="7">
    <location>
        <begin position="157"/>
        <end position="359"/>
    </location>
</feature>
<protein>
    <recommendedName>
        <fullName evidence="7">Exonuclease domain-containing protein</fullName>
    </recommendedName>
</protein>
<name>A0AAD4EPA0_9PEZI</name>
<evidence type="ECO:0000256" key="1">
    <source>
        <dbReference type="ARBA" id="ARBA00022552"/>
    </source>
</evidence>
<comment type="function">
    <text evidence="5">Exoribonuclease involved in ribosome biosynthesis. Involved in the processing of ITS1, the internal transcribed spacer localized between the 18S and 5.8S rRNAs.</text>
</comment>
<keyword evidence="2" id="KW-0540">Nuclease</keyword>